<evidence type="ECO:0000313" key="3">
    <source>
        <dbReference type="Proteomes" id="UP001286456"/>
    </source>
</evidence>
<name>A0AAE0MDL1_9PEZI</name>
<proteinExistence type="predicted"/>
<reference evidence="2" key="2">
    <citation type="submission" date="2023-06" db="EMBL/GenBank/DDBJ databases">
        <authorList>
            <consortium name="Lawrence Berkeley National Laboratory"/>
            <person name="Haridas S."/>
            <person name="Hensen N."/>
            <person name="Bonometti L."/>
            <person name="Westerberg I."/>
            <person name="Brannstrom I.O."/>
            <person name="Guillou S."/>
            <person name="Cros-Aarteil S."/>
            <person name="Calhoun S."/>
            <person name="Kuo A."/>
            <person name="Mondo S."/>
            <person name="Pangilinan J."/>
            <person name="Riley R."/>
            <person name="Labutti K."/>
            <person name="Andreopoulos B."/>
            <person name="Lipzen A."/>
            <person name="Chen C."/>
            <person name="Yanf M."/>
            <person name="Daum C."/>
            <person name="Ng V."/>
            <person name="Clum A."/>
            <person name="Steindorff A."/>
            <person name="Ohm R."/>
            <person name="Martin F."/>
            <person name="Silar P."/>
            <person name="Natvig D."/>
            <person name="Lalanne C."/>
            <person name="Gautier V."/>
            <person name="Ament-Velasquez S.L."/>
            <person name="Kruys A."/>
            <person name="Hutchinson M.I."/>
            <person name="Powell A.J."/>
            <person name="Barry K."/>
            <person name="Miller A.N."/>
            <person name="Grigoriev I.V."/>
            <person name="Debuchy R."/>
            <person name="Gladieux P."/>
            <person name="Thoren M.H."/>
            <person name="Johannesson H."/>
        </authorList>
    </citation>
    <scope>NUCLEOTIDE SEQUENCE</scope>
    <source>
        <strain evidence="2">SMH4131-1</strain>
    </source>
</reference>
<protein>
    <submittedName>
        <fullName evidence="2">Uncharacterized protein</fullName>
    </submittedName>
</protein>
<gene>
    <name evidence="2" type="ORF">B0T19DRAFT_174615</name>
</gene>
<dbReference type="EMBL" id="JAUEPO010000003">
    <property type="protein sequence ID" value="KAK3327813.1"/>
    <property type="molecule type" value="Genomic_DNA"/>
</dbReference>
<feature type="region of interest" description="Disordered" evidence="1">
    <location>
        <begin position="23"/>
        <end position="57"/>
    </location>
</feature>
<evidence type="ECO:0000313" key="2">
    <source>
        <dbReference type="EMBL" id="KAK3327813.1"/>
    </source>
</evidence>
<feature type="compositionally biased region" description="Basic and acidic residues" evidence="1">
    <location>
        <begin position="40"/>
        <end position="49"/>
    </location>
</feature>
<dbReference type="Proteomes" id="UP001286456">
    <property type="component" value="Unassembled WGS sequence"/>
</dbReference>
<comment type="caution">
    <text evidence="2">The sequence shown here is derived from an EMBL/GenBank/DDBJ whole genome shotgun (WGS) entry which is preliminary data.</text>
</comment>
<keyword evidence="3" id="KW-1185">Reference proteome</keyword>
<organism evidence="2 3">
    <name type="scientific">Cercophora scortea</name>
    <dbReference type="NCBI Taxonomy" id="314031"/>
    <lineage>
        <taxon>Eukaryota</taxon>
        <taxon>Fungi</taxon>
        <taxon>Dikarya</taxon>
        <taxon>Ascomycota</taxon>
        <taxon>Pezizomycotina</taxon>
        <taxon>Sordariomycetes</taxon>
        <taxon>Sordariomycetidae</taxon>
        <taxon>Sordariales</taxon>
        <taxon>Lasiosphaeriaceae</taxon>
        <taxon>Cercophora</taxon>
    </lineage>
</organism>
<dbReference type="AlphaFoldDB" id="A0AAE0MDL1"/>
<reference evidence="2" key="1">
    <citation type="journal article" date="2023" name="Mol. Phylogenet. Evol.">
        <title>Genome-scale phylogeny and comparative genomics of the fungal order Sordariales.</title>
        <authorList>
            <person name="Hensen N."/>
            <person name="Bonometti L."/>
            <person name="Westerberg I."/>
            <person name="Brannstrom I.O."/>
            <person name="Guillou S."/>
            <person name="Cros-Aarteil S."/>
            <person name="Calhoun S."/>
            <person name="Haridas S."/>
            <person name="Kuo A."/>
            <person name="Mondo S."/>
            <person name="Pangilinan J."/>
            <person name="Riley R."/>
            <person name="LaButti K."/>
            <person name="Andreopoulos B."/>
            <person name="Lipzen A."/>
            <person name="Chen C."/>
            <person name="Yan M."/>
            <person name="Daum C."/>
            <person name="Ng V."/>
            <person name="Clum A."/>
            <person name="Steindorff A."/>
            <person name="Ohm R.A."/>
            <person name="Martin F."/>
            <person name="Silar P."/>
            <person name="Natvig D.O."/>
            <person name="Lalanne C."/>
            <person name="Gautier V."/>
            <person name="Ament-Velasquez S.L."/>
            <person name="Kruys A."/>
            <person name="Hutchinson M.I."/>
            <person name="Powell A.J."/>
            <person name="Barry K."/>
            <person name="Miller A.N."/>
            <person name="Grigoriev I.V."/>
            <person name="Debuchy R."/>
            <person name="Gladieux P."/>
            <person name="Hiltunen Thoren M."/>
            <person name="Johannesson H."/>
        </authorList>
    </citation>
    <scope>NUCLEOTIDE SEQUENCE</scope>
    <source>
        <strain evidence="2">SMH4131-1</strain>
    </source>
</reference>
<sequence length="153" mass="17367">MDQKDVCVVRNLFFRTHAARGAIQPVQRRNPRTNIGRRPSQTEDPRDQNTRQLSGTLFGKRRERERRKIASISVRHVVAWCVGVCSFCVSRLTSYIRLSTLGTFVAQHCLRNKTTGELFGCDEHPSPPMVCFSTPWVHTCIHTAVSPALLCCK</sequence>
<evidence type="ECO:0000256" key="1">
    <source>
        <dbReference type="SAM" id="MobiDB-lite"/>
    </source>
</evidence>
<accession>A0AAE0MDL1</accession>